<name>A0A7I8D8A1_9BACL</name>
<feature type="region of interest" description="Disordered" evidence="2">
    <location>
        <begin position="204"/>
        <end position="233"/>
    </location>
</feature>
<accession>A0A7I8D8A1</accession>
<feature type="region of interest" description="Disordered" evidence="2">
    <location>
        <begin position="252"/>
        <end position="292"/>
    </location>
</feature>
<gene>
    <name evidence="5" type="ORF">skT53_13530</name>
</gene>
<evidence type="ECO:0000256" key="1">
    <source>
        <dbReference type="SAM" id="Coils"/>
    </source>
</evidence>
<protein>
    <recommendedName>
        <fullName evidence="4">DUF5667 domain-containing protein</fullName>
    </recommendedName>
</protein>
<feature type="coiled-coil region" evidence="1">
    <location>
        <begin position="84"/>
        <end position="141"/>
    </location>
</feature>
<proteinExistence type="predicted"/>
<dbReference type="EMBL" id="AP023366">
    <property type="protein sequence ID" value="BCJ86368.1"/>
    <property type="molecule type" value="Genomic_DNA"/>
</dbReference>
<evidence type="ECO:0000313" key="5">
    <source>
        <dbReference type="EMBL" id="BCJ86368.1"/>
    </source>
</evidence>
<keyword evidence="1" id="KW-0175">Coiled coil</keyword>
<evidence type="ECO:0000256" key="2">
    <source>
        <dbReference type="SAM" id="MobiDB-lite"/>
    </source>
</evidence>
<feature type="chain" id="PRO_5039496017" description="DUF5667 domain-containing protein" evidence="3">
    <location>
        <begin position="24"/>
        <end position="292"/>
    </location>
</feature>
<sequence length="292" mass="31167">MNKKITSAFLASIVLSGTVPVIAVGAATATNQSVTITETTPATGNATTAGTTTTAVDPESFLYKLRELLAQLHLAFTFKDQQKADLLLKQADQKLAELQTLNQAGKVGYNEKFVHDIDDALSKAEEALEQAKQAAKANKDETVNVEVANKEQAAILAQKHSIAVLQMLLAKVPEEGKEEIQKALDKQVAELAKKGVVMELPVHTEGGNQAGNATVTISENGAGTTPNNTDLANNANTSSNIIIGANDANTSSNITGMNHHDNGLHLGQVKHRNNDDNEQHGKQHNKKEHEDD</sequence>
<feature type="compositionally biased region" description="Polar residues" evidence="2">
    <location>
        <begin position="206"/>
        <end position="231"/>
    </location>
</feature>
<keyword evidence="3" id="KW-0732">Signal</keyword>
<evidence type="ECO:0000256" key="3">
    <source>
        <dbReference type="SAM" id="SignalP"/>
    </source>
</evidence>
<evidence type="ECO:0000313" key="6">
    <source>
        <dbReference type="Proteomes" id="UP000593802"/>
    </source>
</evidence>
<reference evidence="5 6" key="1">
    <citation type="submission" date="2020-08" db="EMBL/GenBank/DDBJ databases">
        <title>Complete Genome Sequence of Effusibacillus dendaii Strain skT53, Isolated from Farmland soil.</title>
        <authorList>
            <person name="Konishi T."/>
            <person name="Kawasaki H."/>
        </authorList>
    </citation>
    <scope>NUCLEOTIDE SEQUENCE [LARGE SCALE GENOMIC DNA]</scope>
    <source>
        <strain evidence="6">skT53</strain>
    </source>
</reference>
<dbReference type="KEGG" id="eff:skT53_13530"/>
<dbReference type="RefSeq" id="WP_200760379.1">
    <property type="nucleotide sequence ID" value="NZ_AP023366.1"/>
</dbReference>
<keyword evidence="6" id="KW-1185">Reference proteome</keyword>
<dbReference type="Proteomes" id="UP000593802">
    <property type="component" value="Chromosome"/>
</dbReference>
<organism evidence="5 6">
    <name type="scientific">Effusibacillus dendaii</name>
    <dbReference type="NCBI Taxonomy" id="2743772"/>
    <lineage>
        <taxon>Bacteria</taxon>
        <taxon>Bacillati</taxon>
        <taxon>Bacillota</taxon>
        <taxon>Bacilli</taxon>
        <taxon>Bacillales</taxon>
        <taxon>Alicyclobacillaceae</taxon>
        <taxon>Effusibacillus</taxon>
    </lineage>
</organism>
<dbReference type="Pfam" id="PF18915">
    <property type="entry name" value="DUF5667"/>
    <property type="match status" value="1"/>
</dbReference>
<evidence type="ECO:0000259" key="4">
    <source>
        <dbReference type="Pfam" id="PF18915"/>
    </source>
</evidence>
<feature type="compositionally biased region" description="Basic and acidic residues" evidence="2">
    <location>
        <begin position="272"/>
        <end position="292"/>
    </location>
</feature>
<feature type="signal peptide" evidence="3">
    <location>
        <begin position="1"/>
        <end position="23"/>
    </location>
</feature>
<dbReference type="InterPro" id="IPR043725">
    <property type="entry name" value="DUF5667"/>
</dbReference>
<feature type="domain" description="DUF5667" evidence="4">
    <location>
        <begin position="58"/>
        <end position="149"/>
    </location>
</feature>
<dbReference type="AlphaFoldDB" id="A0A7I8D8A1"/>